<keyword evidence="2" id="KW-0479">Metal-binding</keyword>
<dbReference type="PANTHER" id="PTHR12395:SF9">
    <property type="entry name" value="DECAPPING AND EXORIBONUCLEASE PROTEIN"/>
    <property type="match status" value="1"/>
</dbReference>
<dbReference type="PANTHER" id="PTHR12395">
    <property type="entry name" value="DOM-3 RELATED"/>
    <property type="match status" value="1"/>
</dbReference>
<comment type="caution">
    <text evidence="4">The sequence shown here is derived from an EMBL/GenBank/DDBJ whole genome shotgun (WGS) entry which is preliminary data.</text>
</comment>
<evidence type="ECO:0000256" key="2">
    <source>
        <dbReference type="RuleBase" id="RU367113"/>
    </source>
</evidence>
<dbReference type="InterPro" id="IPR039039">
    <property type="entry name" value="RAI1-like_fam"/>
</dbReference>
<dbReference type="GO" id="GO:0003723">
    <property type="term" value="F:RNA binding"/>
    <property type="evidence" value="ECO:0007669"/>
    <property type="project" value="UniProtKB-KW"/>
</dbReference>
<dbReference type="GO" id="GO:0034353">
    <property type="term" value="F:mRNA 5'-diphosphatase activity"/>
    <property type="evidence" value="ECO:0007669"/>
    <property type="project" value="TreeGrafter"/>
</dbReference>
<dbReference type="GO" id="GO:0000956">
    <property type="term" value="P:nuclear-transcribed mRNA catabolic process"/>
    <property type="evidence" value="ECO:0007669"/>
    <property type="project" value="TreeGrafter"/>
</dbReference>
<dbReference type="EC" id="3.6.1.-" evidence="2"/>
<dbReference type="Pfam" id="PF08652">
    <property type="entry name" value="RAI1"/>
    <property type="match status" value="1"/>
</dbReference>
<name>A0A6G0XQR4_9STRA</name>
<dbReference type="Proteomes" id="UP000481153">
    <property type="component" value="Unassembled WGS sequence"/>
</dbReference>
<dbReference type="GO" id="GO:0110155">
    <property type="term" value="P:NAD-cap decapping"/>
    <property type="evidence" value="ECO:0007669"/>
    <property type="project" value="TreeGrafter"/>
</dbReference>
<dbReference type="GO" id="GO:0005829">
    <property type="term" value="C:cytosol"/>
    <property type="evidence" value="ECO:0007669"/>
    <property type="project" value="TreeGrafter"/>
</dbReference>
<evidence type="ECO:0000313" key="4">
    <source>
        <dbReference type="EMBL" id="KAF0742651.1"/>
    </source>
</evidence>
<feature type="domain" description="RAI1-like" evidence="3">
    <location>
        <begin position="40"/>
        <end position="340"/>
    </location>
</feature>
<organism evidence="4 5">
    <name type="scientific">Aphanomyces euteiches</name>
    <dbReference type="NCBI Taxonomy" id="100861"/>
    <lineage>
        <taxon>Eukaryota</taxon>
        <taxon>Sar</taxon>
        <taxon>Stramenopiles</taxon>
        <taxon>Oomycota</taxon>
        <taxon>Saprolegniomycetes</taxon>
        <taxon>Saprolegniales</taxon>
        <taxon>Verrucalvaceae</taxon>
        <taxon>Aphanomyces</taxon>
    </lineage>
</organism>
<comment type="similarity">
    <text evidence="1 2">Belongs to the DXO/Dom3Z family.</text>
</comment>
<dbReference type="GO" id="GO:0004518">
    <property type="term" value="F:nuclease activity"/>
    <property type="evidence" value="ECO:0007669"/>
    <property type="project" value="UniProtKB-KW"/>
</dbReference>
<comment type="cofactor">
    <cofactor evidence="2">
        <name>a divalent metal cation</name>
        <dbReference type="ChEBI" id="CHEBI:60240"/>
    </cofactor>
</comment>
<gene>
    <name evidence="4" type="ORF">Ae201684_002354</name>
</gene>
<comment type="function">
    <text evidence="2">Decapping enzyme for NAD-capped RNAs: specifically hydrolyzes the nicotinamide adenine dinucleotide (NAD) cap from a subset of RNAs by removing the entire NAD moiety from the 5'-end of an NAD-capped RNA.</text>
</comment>
<keyword evidence="2" id="KW-0378">Hydrolase</keyword>
<dbReference type="GO" id="GO:0005634">
    <property type="term" value="C:nucleus"/>
    <property type="evidence" value="ECO:0007669"/>
    <property type="project" value="UniProtKB-SubCell"/>
</dbReference>
<keyword evidence="2" id="KW-0540">Nuclease</keyword>
<proteinExistence type="inferred from homology"/>
<reference evidence="4 5" key="1">
    <citation type="submission" date="2019-07" db="EMBL/GenBank/DDBJ databases">
        <title>Genomics analysis of Aphanomyces spp. identifies a new class of oomycete effector associated with host adaptation.</title>
        <authorList>
            <person name="Gaulin E."/>
        </authorList>
    </citation>
    <scope>NUCLEOTIDE SEQUENCE [LARGE SCALE GENOMIC DNA]</scope>
    <source>
        <strain evidence="4 5">ATCC 201684</strain>
    </source>
</reference>
<dbReference type="InterPro" id="IPR013961">
    <property type="entry name" value="RAI1"/>
</dbReference>
<accession>A0A6G0XQR4</accession>
<comment type="subcellular location">
    <subcellularLocation>
        <location evidence="2">Nucleus</location>
    </subcellularLocation>
</comment>
<dbReference type="GO" id="GO:0046872">
    <property type="term" value="F:metal ion binding"/>
    <property type="evidence" value="ECO:0007669"/>
    <property type="project" value="UniProtKB-KW"/>
</dbReference>
<evidence type="ECO:0000256" key="1">
    <source>
        <dbReference type="ARBA" id="ARBA00006562"/>
    </source>
</evidence>
<evidence type="ECO:0000313" key="5">
    <source>
        <dbReference type="Proteomes" id="UP000481153"/>
    </source>
</evidence>
<keyword evidence="2" id="KW-0539">Nucleus</keyword>
<keyword evidence="2" id="KW-0694">RNA-binding</keyword>
<keyword evidence="2" id="KW-0547">Nucleotide-binding</keyword>
<keyword evidence="5" id="KW-1185">Reference proteome</keyword>
<dbReference type="GO" id="GO:0000166">
    <property type="term" value="F:nucleotide binding"/>
    <property type="evidence" value="ECO:0007669"/>
    <property type="project" value="UniProtKB-KW"/>
</dbReference>
<evidence type="ECO:0000259" key="3">
    <source>
        <dbReference type="Pfam" id="PF08652"/>
    </source>
</evidence>
<dbReference type="VEuPathDB" id="FungiDB:AeMF1_019830"/>
<sequence length="347" mass="39692">MKRQQQSDSPTSRQKKARTCLVFDLPTLKELESKSKTYVSQPKQLSGFSKYSDGKVQFDRSLLKRLHKGAPLGSDLLEGLDEYKEPPNNAPIEHLIDAMAPQNRAQHDSEAPTEPNRMFHIVTYRNNLNKIMGTPYNTNNPFSFFVQRIENTLYLDVHLTEDSSQGNIYQKQGAYAGRRYEVLSSEDNTDSVGGEYCGVFSMMLGTKRLLIGAELDGCADDGKYIELKTFRLLKTPKDKFSFERYKLLAFWIQSYIVGVPLIRVGFRDDKFKLTKEQTFSTTELPRFASSYWKSSVCLNFADSFLDWLIAQDIHDNTVYLVNFDPRGKKITMSSTSKAQFVTKPINL</sequence>
<dbReference type="AlphaFoldDB" id="A0A6G0XQR4"/>
<dbReference type="EMBL" id="VJMJ01000025">
    <property type="protein sequence ID" value="KAF0742651.1"/>
    <property type="molecule type" value="Genomic_DNA"/>
</dbReference>
<protein>
    <recommendedName>
        <fullName evidence="2">Decapping nuclease</fullName>
        <ecNumber evidence="2">3.6.1.-</ecNumber>
    </recommendedName>
</protein>